<proteinExistence type="predicted"/>
<accession>A0A8H3VQF2</accession>
<dbReference type="PANTHER" id="PTHR37852:SF1">
    <property type="entry name" value="HIG1 DOMAIN-CONTAINING PROTEIN"/>
    <property type="match status" value="1"/>
</dbReference>
<feature type="region of interest" description="Disordered" evidence="1">
    <location>
        <begin position="189"/>
        <end position="219"/>
    </location>
</feature>
<feature type="region of interest" description="Disordered" evidence="1">
    <location>
        <begin position="1"/>
        <end position="41"/>
    </location>
</feature>
<comment type="caution">
    <text evidence="2">The sequence shown here is derived from an EMBL/GenBank/DDBJ whole genome shotgun (WGS) entry which is preliminary data.</text>
</comment>
<reference evidence="2 3" key="1">
    <citation type="submission" date="2019-07" db="EMBL/GenBank/DDBJ databases">
        <title>Venturia inaequalis Genome Resource.</title>
        <authorList>
            <person name="Lichtner F.J."/>
        </authorList>
    </citation>
    <scope>NUCLEOTIDE SEQUENCE [LARGE SCALE GENOMIC DNA]</scope>
    <source>
        <strain evidence="2 3">DMI_063113</strain>
    </source>
</reference>
<evidence type="ECO:0000313" key="2">
    <source>
        <dbReference type="EMBL" id="KAE9991918.1"/>
    </source>
</evidence>
<organism evidence="2 3">
    <name type="scientific">Venturia inaequalis</name>
    <name type="common">Apple scab fungus</name>
    <dbReference type="NCBI Taxonomy" id="5025"/>
    <lineage>
        <taxon>Eukaryota</taxon>
        <taxon>Fungi</taxon>
        <taxon>Dikarya</taxon>
        <taxon>Ascomycota</taxon>
        <taxon>Pezizomycotina</taxon>
        <taxon>Dothideomycetes</taxon>
        <taxon>Pleosporomycetidae</taxon>
        <taxon>Venturiales</taxon>
        <taxon>Venturiaceae</taxon>
        <taxon>Venturia</taxon>
    </lineage>
</organism>
<keyword evidence="3" id="KW-1185">Reference proteome</keyword>
<evidence type="ECO:0000313" key="3">
    <source>
        <dbReference type="Proteomes" id="UP000490939"/>
    </source>
</evidence>
<name>A0A8H3VQF2_VENIN</name>
<gene>
    <name evidence="2" type="ORF">EG327_010596</name>
</gene>
<dbReference type="EMBL" id="WNWR01000077">
    <property type="protein sequence ID" value="KAE9991918.1"/>
    <property type="molecule type" value="Genomic_DNA"/>
</dbReference>
<sequence length="279" mass="30574">MSYTPPQSSGVDPNYVSPYADDPPPEFMSHRMTRRGRDTTQRLSMQPATRINVGFTSAAIVGGLLGFTEGSKRAALVFRAENAHRLPTSQKGWYFYHKSKNYNGMLGGAKEGAKMALKTSVWVAGFITMEDAVDQWRGAGGQRDCFSSLTAGLTTAGLFSLWNQFPVPTAARTARLGLKIGLGNDLGTALDSPNTSRSGKGKKRPRHENGSTTGPHFQEASRHYAEAISGSRNYLPLLTAFKANTPIIIPNLGFSIYRIGQEMEKYCEEMIQAKEAKQR</sequence>
<evidence type="ECO:0000256" key="1">
    <source>
        <dbReference type="SAM" id="MobiDB-lite"/>
    </source>
</evidence>
<dbReference type="PANTHER" id="PTHR37852">
    <property type="entry name" value="YALI0B21208P"/>
    <property type="match status" value="1"/>
</dbReference>
<dbReference type="Proteomes" id="UP000490939">
    <property type="component" value="Unassembled WGS sequence"/>
</dbReference>
<feature type="compositionally biased region" description="Polar residues" evidence="1">
    <location>
        <begin position="1"/>
        <end position="11"/>
    </location>
</feature>
<dbReference type="AlphaFoldDB" id="A0A8H3VQF2"/>
<protein>
    <submittedName>
        <fullName evidence="2">Uncharacterized protein</fullName>
    </submittedName>
</protein>